<evidence type="ECO:0000313" key="9">
    <source>
        <dbReference type="EMBL" id="KAF3437011.1"/>
    </source>
</evidence>
<evidence type="ECO:0000256" key="3">
    <source>
        <dbReference type="ARBA" id="ARBA00022552"/>
    </source>
</evidence>
<feature type="compositionally biased region" description="Acidic residues" evidence="8">
    <location>
        <begin position="204"/>
        <end position="242"/>
    </location>
</feature>
<protein>
    <recommendedName>
        <fullName evidence="7">U3 small nucleolar ribonucleoprotein protein MPP10</fullName>
    </recommendedName>
</protein>
<evidence type="ECO:0000256" key="6">
    <source>
        <dbReference type="ARBA" id="ARBA00029455"/>
    </source>
</evidence>
<dbReference type="PIRSF" id="PIRSF017300">
    <property type="entry name" value="snoRNP_Mpp10"/>
    <property type="match status" value="1"/>
</dbReference>
<feature type="compositionally biased region" description="Basic and acidic residues" evidence="8">
    <location>
        <begin position="186"/>
        <end position="203"/>
    </location>
</feature>
<dbReference type="GO" id="GO:0032040">
    <property type="term" value="C:small-subunit processome"/>
    <property type="evidence" value="ECO:0007669"/>
    <property type="project" value="TreeGrafter"/>
</dbReference>
<dbReference type="GO" id="GO:0006364">
    <property type="term" value="P:rRNA processing"/>
    <property type="evidence" value="ECO:0007669"/>
    <property type="project" value="UniProtKB-KW"/>
</dbReference>
<name>A0A8K0DYG3_9ROSA</name>
<gene>
    <name evidence="9" type="ORF">FNV43_RR19764</name>
</gene>
<comment type="caution">
    <text evidence="9">The sequence shown here is derived from an EMBL/GenBank/DDBJ whole genome shotgun (WGS) entry which is preliminary data.</text>
</comment>
<comment type="subcellular location">
    <subcellularLocation>
        <location evidence="1 7">Nucleus</location>
        <location evidence="1 7">Nucleolus</location>
    </subcellularLocation>
</comment>
<reference evidence="9" key="1">
    <citation type="submission" date="2020-03" db="EMBL/GenBank/DDBJ databases">
        <title>A high-quality chromosome-level genome assembly of a woody plant with both climbing and erect habits, Rhamnella rubrinervis.</title>
        <authorList>
            <person name="Lu Z."/>
            <person name="Yang Y."/>
            <person name="Zhu X."/>
            <person name="Sun Y."/>
        </authorList>
    </citation>
    <scope>NUCLEOTIDE SEQUENCE</scope>
    <source>
        <strain evidence="9">BYM</strain>
        <tissue evidence="9">Leaf</tissue>
    </source>
</reference>
<dbReference type="Proteomes" id="UP000796880">
    <property type="component" value="Unassembled WGS sequence"/>
</dbReference>
<feature type="region of interest" description="Disordered" evidence="8">
    <location>
        <begin position="106"/>
        <end position="331"/>
    </location>
</feature>
<evidence type="ECO:0000256" key="1">
    <source>
        <dbReference type="ARBA" id="ARBA00004604"/>
    </source>
</evidence>
<organism evidence="9 10">
    <name type="scientific">Rhamnella rubrinervis</name>
    <dbReference type="NCBI Taxonomy" id="2594499"/>
    <lineage>
        <taxon>Eukaryota</taxon>
        <taxon>Viridiplantae</taxon>
        <taxon>Streptophyta</taxon>
        <taxon>Embryophyta</taxon>
        <taxon>Tracheophyta</taxon>
        <taxon>Spermatophyta</taxon>
        <taxon>Magnoliopsida</taxon>
        <taxon>eudicotyledons</taxon>
        <taxon>Gunneridae</taxon>
        <taxon>Pentapetalae</taxon>
        <taxon>rosids</taxon>
        <taxon>fabids</taxon>
        <taxon>Rosales</taxon>
        <taxon>Rhamnaceae</taxon>
        <taxon>rhamnoid group</taxon>
        <taxon>Rhamneae</taxon>
        <taxon>Rhamnella</taxon>
    </lineage>
</organism>
<evidence type="ECO:0000256" key="8">
    <source>
        <dbReference type="SAM" id="MobiDB-lite"/>
    </source>
</evidence>
<feature type="compositionally biased region" description="Basic and acidic residues" evidence="8">
    <location>
        <begin position="166"/>
        <end position="177"/>
    </location>
</feature>
<keyword evidence="2 7" id="KW-0690">Ribosome biogenesis</keyword>
<sequence length="536" mass="61065">MASLESLNRLKGTDPPQWLAPNPTLAQTARAASQQLFSSLRPFTPKSPFDHLLVDGFDAEQIWQQIDIQSQPLLSSIRRELKRFEKNPEEIRKLKLVGDGQEKILEEREDKLGGERDGFDDEFEDFGEEVEEDDEEEGGKGRETDGEEKESEREDEEEEGNDGNGVEDKFLKIKDLEEFLEDDEAREYGLKKKDKKKEDKEQGHDEDEEESGEDEKSEDEDEDEESDEIGEFGLIDNEEEEDKLANARYEEFFGSKKKTPSKMSKSVGSSEDSSTDDELKDDEAFENPMQKNLSTHEKELKKLKSKIEKMEKSNMETKGWTMQGEVTAAKRPKNSALEVDLDFEHNVRPPPVITEEVTESIENMIQRRIAKGLFDDVQKATPLPSRAPKEIKELDENKSKKGLAEVYEDEYVQKTIMASAPLSITDELKKEASELFKKLCLKLDALSHFHFTPKPVIEDMAVQANVPALAMEEIAPTAISDAAMLAPEEVFSGKGDIKKEAELTQADRKRRRAKKKRKFKVTYPSENEKLSGLMIV</sequence>
<dbReference type="EMBL" id="VOIH02000009">
    <property type="protein sequence ID" value="KAF3437011.1"/>
    <property type="molecule type" value="Genomic_DNA"/>
</dbReference>
<dbReference type="GO" id="GO:0005732">
    <property type="term" value="C:sno(s)RNA-containing ribonucleoprotein complex"/>
    <property type="evidence" value="ECO:0007669"/>
    <property type="project" value="UniProtKB-UniRule"/>
</dbReference>
<dbReference type="AlphaFoldDB" id="A0A8K0DYG3"/>
<dbReference type="GO" id="GO:0034457">
    <property type="term" value="C:Mpp10 complex"/>
    <property type="evidence" value="ECO:0007669"/>
    <property type="project" value="UniProtKB-UniRule"/>
</dbReference>
<keyword evidence="4 7" id="KW-0539">Nucleus</keyword>
<dbReference type="InterPro" id="IPR012173">
    <property type="entry name" value="Mpp10"/>
</dbReference>
<comment type="function">
    <text evidence="7">Involved in nucleolar processing of pre-18S ribosomal RNA.</text>
</comment>
<evidence type="ECO:0000256" key="2">
    <source>
        <dbReference type="ARBA" id="ARBA00022517"/>
    </source>
</evidence>
<feature type="compositionally biased region" description="Basic and acidic residues" evidence="8">
    <location>
        <begin position="106"/>
        <end position="117"/>
    </location>
</feature>
<dbReference type="OrthoDB" id="445326at2759"/>
<evidence type="ECO:0000256" key="5">
    <source>
        <dbReference type="ARBA" id="ARBA00023274"/>
    </source>
</evidence>
<keyword evidence="5 7" id="KW-0687">Ribonucleoprotein</keyword>
<accession>A0A8K0DYG3</accession>
<keyword evidence="10" id="KW-1185">Reference proteome</keyword>
<feature type="region of interest" description="Disordered" evidence="8">
    <location>
        <begin position="1"/>
        <end position="22"/>
    </location>
</feature>
<feature type="compositionally biased region" description="Acidic residues" evidence="8">
    <location>
        <begin position="118"/>
        <end position="137"/>
    </location>
</feature>
<feature type="compositionally biased region" description="Basic and acidic residues" evidence="8">
    <location>
        <begin position="243"/>
        <end position="254"/>
    </location>
</feature>
<dbReference type="PANTHER" id="PTHR17039:SF0">
    <property type="entry name" value="U3 SMALL NUCLEOLAR RIBONUCLEOPROTEIN PROTEIN MPP10"/>
    <property type="match status" value="1"/>
</dbReference>
<feature type="compositionally biased region" description="Basic and acidic residues" evidence="8">
    <location>
        <begin position="294"/>
        <end position="315"/>
    </location>
</feature>
<evidence type="ECO:0000256" key="7">
    <source>
        <dbReference type="PIRNR" id="PIRNR017300"/>
    </source>
</evidence>
<dbReference type="PANTHER" id="PTHR17039">
    <property type="entry name" value="U3 SMALL NUCLEOLAR RIBONUCLEOPROTEIN PROTEIN MPP10"/>
    <property type="match status" value="1"/>
</dbReference>
<proteinExistence type="inferred from homology"/>
<feature type="compositionally biased region" description="Acidic residues" evidence="8">
    <location>
        <begin position="145"/>
        <end position="161"/>
    </location>
</feature>
<comment type="similarity">
    <text evidence="6 7">Belongs to the MPP10 family.</text>
</comment>
<keyword evidence="3 7" id="KW-0698">rRNA processing</keyword>
<evidence type="ECO:0000256" key="4">
    <source>
        <dbReference type="ARBA" id="ARBA00023242"/>
    </source>
</evidence>
<evidence type="ECO:0000313" key="10">
    <source>
        <dbReference type="Proteomes" id="UP000796880"/>
    </source>
</evidence>
<feature type="compositionally biased region" description="Acidic residues" evidence="8">
    <location>
        <begin position="273"/>
        <end position="285"/>
    </location>
</feature>
<dbReference type="Pfam" id="PF04006">
    <property type="entry name" value="Mpp10"/>
    <property type="match status" value="1"/>
</dbReference>